<comment type="caution">
    <text evidence="2">The sequence shown here is derived from an EMBL/GenBank/DDBJ whole genome shotgun (WGS) entry which is preliminary data.</text>
</comment>
<gene>
    <name evidence="2" type="ORF">BpJC7_26560</name>
</gene>
<organism evidence="2 3">
    <name type="scientific">Weizmannia acidilactici</name>
    <dbReference type="NCBI Taxonomy" id="2607726"/>
    <lineage>
        <taxon>Bacteria</taxon>
        <taxon>Bacillati</taxon>
        <taxon>Bacillota</taxon>
        <taxon>Bacilli</taxon>
        <taxon>Bacillales</taxon>
        <taxon>Bacillaceae</taxon>
        <taxon>Heyndrickxia</taxon>
    </lineage>
</organism>
<sequence length="84" mass="9519">MKTKKRNPYTLFDHIFAIAIVACMVLLLFAVPFLCFYFLLQFVSLTLYVEMNAAHIWGKMAIAAKFFIFACAAAVIADVIFTKT</sequence>
<dbReference type="RefSeq" id="WP_151679651.1">
    <property type="nucleotide sequence ID" value="NZ_BKZP01000037.1"/>
</dbReference>
<dbReference type="EMBL" id="BKZQ01000044">
    <property type="protein sequence ID" value="GER71353.1"/>
    <property type="molecule type" value="Genomic_DNA"/>
</dbReference>
<keyword evidence="1" id="KW-1133">Transmembrane helix</keyword>
<protein>
    <submittedName>
        <fullName evidence="2">Uncharacterized protein</fullName>
    </submittedName>
</protein>
<feature type="transmembrane region" description="Helical" evidence="1">
    <location>
        <begin position="12"/>
        <end position="40"/>
    </location>
</feature>
<keyword evidence="1" id="KW-0812">Transmembrane</keyword>
<evidence type="ECO:0000313" key="2">
    <source>
        <dbReference type="EMBL" id="GER71353.1"/>
    </source>
</evidence>
<keyword evidence="1" id="KW-0472">Membrane</keyword>
<accession>A0A5J4JGY1</accession>
<dbReference type="Proteomes" id="UP000391919">
    <property type="component" value="Unassembled WGS sequence"/>
</dbReference>
<evidence type="ECO:0000313" key="3">
    <source>
        <dbReference type="Proteomes" id="UP000391919"/>
    </source>
</evidence>
<dbReference type="AlphaFoldDB" id="A0A5J4JGY1"/>
<keyword evidence="3" id="KW-1185">Reference proteome</keyword>
<reference evidence="2 3" key="1">
    <citation type="submission" date="2019-09" db="EMBL/GenBank/DDBJ databases">
        <title>Draft genome sequence of Bacillus sp. JC-7.</title>
        <authorList>
            <person name="Tanaka N."/>
            <person name="Shiwa Y."/>
            <person name="Fujita N."/>
            <person name="Tanasupawat S."/>
        </authorList>
    </citation>
    <scope>NUCLEOTIDE SEQUENCE [LARGE SCALE GENOMIC DNA]</scope>
    <source>
        <strain evidence="2 3">JC-7</strain>
    </source>
</reference>
<proteinExistence type="predicted"/>
<feature type="transmembrane region" description="Helical" evidence="1">
    <location>
        <begin position="60"/>
        <end position="81"/>
    </location>
</feature>
<name>A0A5J4JGY1_9BACI</name>
<evidence type="ECO:0000256" key="1">
    <source>
        <dbReference type="SAM" id="Phobius"/>
    </source>
</evidence>